<dbReference type="SUPFAM" id="SSF51338">
    <property type="entry name" value="Composite domain of metallo-dependent hydrolases"/>
    <property type="match status" value="1"/>
</dbReference>
<dbReference type="AlphaFoldDB" id="A0A7X3LRQ8"/>
<evidence type="ECO:0000256" key="1">
    <source>
        <dbReference type="SAM" id="SignalP"/>
    </source>
</evidence>
<organism evidence="3 4">
    <name type="scientific">Stappia sediminis</name>
    <dbReference type="NCBI Taxonomy" id="2692190"/>
    <lineage>
        <taxon>Bacteria</taxon>
        <taxon>Pseudomonadati</taxon>
        <taxon>Pseudomonadota</taxon>
        <taxon>Alphaproteobacteria</taxon>
        <taxon>Hyphomicrobiales</taxon>
        <taxon>Stappiaceae</taxon>
        <taxon>Stappia</taxon>
    </lineage>
</organism>
<accession>A0A7X3LRQ8</accession>
<gene>
    <name evidence="3" type="ORF">GR183_03030</name>
</gene>
<dbReference type="Proteomes" id="UP000433101">
    <property type="component" value="Unassembled WGS sequence"/>
</dbReference>
<dbReference type="InterPro" id="IPR011059">
    <property type="entry name" value="Metal-dep_hydrolase_composite"/>
</dbReference>
<keyword evidence="1" id="KW-0732">Signal</keyword>
<keyword evidence="4" id="KW-1185">Reference proteome</keyword>
<dbReference type="EMBL" id="WUMV01000001">
    <property type="protein sequence ID" value="MXN63866.1"/>
    <property type="molecule type" value="Genomic_DNA"/>
</dbReference>
<name>A0A7X3LRQ8_9HYPH</name>
<dbReference type="PANTHER" id="PTHR22642:SF2">
    <property type="entry name" value="PROTEIN LONG AFTER FAR-RED 3"/>
    <property type="match status" value="1"/>
</dbReference>
<evidence type="ECO:0000313" key="4">
    <source>
        <dbReference type="Proteomes" id="UP000433101"/>
    </source>
</evidence>
<dbReference type="PANTHER" id="PTHR22642">
    <property type="entry name" value="IMIDAZOLONEPROPIONASE"/>
    <property type="match status" value="1"/>
</dbReference>
<comment type="caution">
    <text evidence="3">The sequence shown here is derived from an EMBL/GenBank/DDBJ whole genome shotgun (WGS) entry which is preliminary data.</text>
</comment>
<dbReference type="Gene3D" id="3.20.20.140">
    <property type="entry name" value="Metal-dependent hydrolases"/>
    <property type="match status" value="1"/>
</dbReference>
<keyword evidence="3" id="KW-0378">Hydrolase</keyword>
<dbReference type="Gene3D" id="3.10.310.70">
    <property type="match status" value="1"/>
</dbReference>
<dbReference type="Pfam" id="PF07969">
    <property type="entry name" value="Amidohydro_3"/>
    <property type="match status" value="1"/>
</dbReference>
<proteinExistence type="predicted"/>
<dbReference type="Gene3D" id="2.30.40.10">
    <property type="entry name" value="Urease, subunit C, domain 1"/>
    <property type="match status" value="1"/>
</dbReference>
<feature type="signal peptide" evidence="1">
    <location>
        <begin position="1"/>
        <end position="22"/>
    </location>
</feature>
<feature type="domain" description="Amidohydrolase 3" evidence="2">
    <location>
        <begin position="73"/>
        <end position="577"/>
    </location>
</feature>
<evidence type="ECO:0000313" key="3">
    <source>
        <dbReference type="EMBL" id="MXN63866.1"/>
    </source>
</evidence>
<dbReference type="SUPFAM" id="SSF51556">
    <property type="entry name" value="Metallo-dependent hydrolases"/>
    <property type="match status" value="1"/>
</dbReference>
<evidence type="ECO:0000259" key="2">
    <source>
        <dbReference type="Pfam" id="PF07969"/>
    </source>
</evidence>
<feature type="chain" id="PRO_5030511826" evidence="1">
    <location>
        <begin position="23"/>
        <end position="600"/>
    </location>
</feature>
<dbReference type="GO" id="GO:0016810">
    <property type="term" value="F:hydrolase activity, acting on carbon-nitrogen (but not peptide) bonds"/>
    <property type="evidence" value="ECO:0007669"/>
    <property type="project" value="InterPro"/>
</dbReference>
<protein>
    <submittedName>
        <fullName evidence="3">Amidohydrolase family protein</fullName>
    </submittedName>
</protein>
<dbReference type="InterPro" id="IPR013108">
    <property type="entry name" value="Amidohydro_3"/>
</dbReference>
<dbReference type="InterPro" id="IPR032466">
    <property type="entry name" value="Metal_Hydrolase"/>
</dbReference>
<dbReference type="RefSeq" id="WP_160774086.1">
    <property type="nucleotide sequence ID" value="NZ_WUMV01000001.1"/>
</dbReference>
<reference evidence="3 4" key="1">
    <citation type="submission" date="2019-12" db="EMBL/GenBank/DDBJ databases">
        <authorList>
            <person name="Li M."/>
        </authorList>
    </citation>
    <scope>NUCLEOTIDE SEQUENCE [LARGE SCALE GENOMIC DNA]</scope>
    <source>
        <strain evidence="3 4">GBMRC 2046</strain>
    </source>
</reference>
<sequence length="600" mass="66140">MRYSKFLAVSVLLIGATSTSFAQEAADIVFTNAKVYTVNEDQPWAEAVAVAGNKIVYVGDAEGVKAYLGDDVEVYDLAGRTILPGFISAHDHFISSNWTIGGVQLFEYDTKEEVLRAIKEYAEANPDLKVIRGVGWSAGKFGGNPLATELDEAVPDRPAIMLDFTIHDAWLNTKAFEAGGVTKDSPDKLEGVSFWERDEDGNPTGVGVEGQWMKTFVDIGAWDADTMIPESINKLFPLAASNGLTAVQNTGIVTPNVTDTHGGMESDFEAALEYLHGLEENGELVLRTFPQPMFKNINADPKRFIDFTVKMRDKYNSDMLRVQSIKIHPEGNWVAEVAPFLEPYESGKTGSFNVRPDTIKDVFVEAAKQNIDGAAHSDSSGTARAVIDGIIAAKEVDPNSRSAIHHATWIHPDDQKKMIENKIPVNATPSFTTDWSNTDKDALRLLGEKRVETMFGKYQDFARAGNSVSIASDVPSTPAVMQAPMYVIEVATTNVQPEDPNSKAFPPNVEPMTIEQAIRSHTIEAAWQMRMEDKIGSLEVGKLADLVVLDRNPLEEDPSDLADVEVIATMMDGRFTYVNSEWLQREDLWGLRPHPRRTVP</sequence>